<sequence length="116" mass="12716">MAYGRHAGVPNSSSNPVGGVDARPASAVGKREVEEIDWEAWPRYFLLGGQDKAILETSKKTEIMAFEQGRASTLKAAIKASPNRVITIILQLRDNPEELFAIGRLQLHNLKTVSSE</sequence>
<protein>
    <submittedName>
        <fullName evidence="2">Uncharacterized protein</fullName>
    </submittedName>
</protein>
<dbReference type="Proteomes" id="UP000613580">
    <property type="component" value="Unassembled WGS sequence"/>
</dbReference>
<evidence type="ECO:0000313" key="2">
    <source>
        <dbReference type="EMBL" id="KAF7296181.1"/>
    </source>
</evidence>
<organism evidence="2 3">
    <name type="scientific">Mycena chlorophos</name>
    <name type="common">Agaric fungus</name>
    <name type="synonym">Agaricus chlorophos</name>
    <dbReference type="NCBI Taxonomy" id="658473"/>
    <lineage>
        <taxon>Eukaryota</taxon>
        <taxon>Fungi</taxon>
        <taxon>Dikarya</taxon>
        <taxon>Basidiomycota</taxon>
        <taxon>Agaricomycotina</taxon>
        <taxon>Agaricomycetes</taxon>
        <taxon>Agaricomycetidae</taxon>
        <taxon>Agaricales</taxon>
        <taxon>Marasmiineae</taxon>
        <taxon>Mycenaceae</taxon>
        <taxon>Mycena</taxon>
    </lineage>
</organism>
<gene>
    <name evidence="2" type="ORF">HMN09_01086600</name>
</gene>
<reference evidence="2" key="1">
    <citation type="submission" date="2020-05" db="EMBL/GenBank/DDBJ databases">
        <title>Mycena genomes resolve the evolution of fungal bioluminescence.</title>
        <authorList>
            <person name="Tsai I.J."/>
        </authorList>
    </citation>
    <scope>NUCLEOTIDE SEQUENCE</scope>
    <source>
        <strain evidence="2">110903Hualien_Pintung</strain>
    </source>
</reference>
<proteinExistence type="predicted"/>
<comment type="caution">
    <text evidence="2">The sequence shown here is derived from an EMBL/GenBank/DDBJ whole genome shotgun (WGS) entry which is preliminary data.</text>
</comment>
<evidence type="ECO:0000313" key="3">
    <source>
        <dbReference type="Proteomes" id="UP000613580"/>
    </source>
</evidence>
<dbReference type="AlphaFoldDB" id="A0A8H6SAW0"/>
<feature type="region of interest" description="Disordered" evidence="1">
    <location>
        <begin position="1"/>
        <end position="31"/>
    </location>
</feature>
<name>A0A8H6SAW0_MYCCL</name>
<accession>A0A8H6SAW0</accession>
<evidence type="ECO:0000256" key="1">
    <source>
        <dbReference type="SAM" id="MobiDB-lite"/>
    </source>
</evidence>
<dbReference type="EMBL" id="JACAZE010000017">
    <property type="protein sequence ID" value="KAF7296181.1"/>
    <property type="molecule type" value="Genomic_DNA"/>
</dbReference>
<keyword evidence="3" id="KW-1185">Reference proteome</keyword>